<dbReference type="Proteomes" id="UP001469553">
    <property type="component" value="Unassembled WGS sequence"/>
</dbReference>
<evidence type="ECO:0000313" key="1">
    <source>
        <dbReference type="EMBL" id="MEQ2297801.1"/>
    </source>
</evidence>
<sequence length="132" mass="14993">MEKKGQKLTDRQGKVIKVVKLQRKRKTQKEECYSPLGSYTDDRVKIGPNTWNGLRQGIPYLKLPSGFVLLDKPRADFAPYYPSSELKGALLGIRWGPHYQALPSPIYQTLLNGRVDRTEEADQLELAGYSRG</sequence>
<keyword evidence="2" id="KW-1185">Reference proteome</keyword>
<proteinExistence type="predicted"/>
<comment type="caution">
    <text evidence="1">The sequence shown here is derived from an EMBL/GenBank/DDBJ whole genome shotgun (WGS) entry which is preliminary data.</text>
</comment>
<reference evidence="1 2" key="1">
    <citation type="submission" date="2021-06" db="EMBL/GenBank/DDBJ databases">
        <authorList>
            <person name="Palmer J.M."/>
        </authorList>
    </citation>
    <scope>NUCLEOTIDE SEQUENCE [LARGE SCALE GENOMIC DNA]</scope>
    <source>
        <strain evidence="1 2">AS_MEX2019</strain>
        <tissue evidence="1">Muscle</tissue>
    </source>
</reference>
<gene>
    <name evidence="1" type="ORF">AMECASPLE_038452</name>
</gene>
<evidence type="ECO:0000313" key="2">
    <source>
        <dbReference type="Proteomes" id="UP001469553"/>
    </source>
</evidence>
<organism evidence="1 2">
    <name type="scientific">Ameca splendens</name>
    <dbReference type="NCBI Taxonomy" id="208324"/>
    <lineage>
        <taxon>Eukaryota</taxon>
        <taxon>Metazoa</taxon>
        <taxon>Chordata</taxon>
        <taxon>Craniata</taxon>
        <taxon>Vertebrata</taxon>
        <taxon>Euteleostomi</taxon>
        <taxon>Actinopterygii</taxon>
        <taxon>Neopterygii</taxon>
        <taxon>Teleostei</taxon>
        <taxon>Neoteleostei</taxon>
        <taxon>Acanthomorphata</taxon>
        <taxon>Ovalentaria</taxon>
        <taxon>Atherinomorphae</taxon>
        <taxon>Cyprinodontiformes</taxon>
        <taxon>Goodeidae</taxon>
        <taxon>Ameca</taxon>
    </lineage>
</organism>
<protein>
    <submittedName>
        <fullName evidence="1">Uncharacterized protein</fullName>
    </submittedName>
</protein>
<accession>A0ABV0YVS1</accession>
<name>A0ABV0YVS1_9TELE</name>
<dbReference type="EMBL" id="JAHRIP010044720">
    <property type="protein sequence ID" value="MEQ2297801.1"/>
    <property type="molecule type" value="Genomic_DNA"/>
</dbReference>